<evidence type="ECO:0000313" key="4">
    <source>
        <dbReference type="Proteomes" id="UP000652761"/>
    </source>
</evidence>
<dbReference type="Pfam" id="PF24714">
    <property type="entry name" value="TOR1L1_N"/>
    <property type="match status" value="1"/>
</dbReference>
<protein>
    <recommendedName>
        <fullName evidence="2">TOG domain-containing protein</fullName>
    </recommendedName>
</protein>
<feature type="compositionally biased region" description="Polar residues" evidence="1">
    <location>
        <begin position="680"/>
        <end position="703"/>
    </location>
</feature>
<dbReference type="InterPro" id="IPR011989">
    <property type="entry name" value="ARM-like"/>
</dbReference>
<reference evidence="3" key="1">
    <citation type="submission" date="2017-07" db="EMBL/GenBank/DDBJ databases">
        <title>Taro Niue Genome Assembly and Annotation.</title>
        <authorList>
            <person name="Atibalentja N."/>
            <person name="Keating K."/>
            <person name="Fields C.J."/>
        </authorList>
    </citation>
    <scope>NUCLEOTIDE SEQUENCE</scope>
    <source>
        <strain evidence="3">Niue_2</strain>
        <tissue evidence="3">Leaf</tissue>
    </source>
</reference>
<dbReference type="SUPFAM" id="SSF48371">
    <property type="entry name" value="ARM repeat"/>
    <property type="match status" value="1"/>
</dbReference>
<dbReference type="InterPro" id="IPR034085">
    <property type="entry name" value="TOG"/>
</dbReference>
<evidence type="ECO:0000259" key="2">
    <source>
        <dbReference type="SMART" id="SM01349"/>
    </source>
</evidence>
<dbReference type="GO" id="GO:0005874">
    <property type="term" value="C:microtubule"/>
    <property type="evidence" value="ECO:0007669"/>
    <property type="project" value="InterPro"/>
</dbReference>
<comment type="caution">
    <text evidence="3">The sequence shown here is derived from an EMBL/GenBank/DDBJ whole genome shotgun (WGS) entry which is preliminary data.</text>
</comment>
<dbReference type="InterPro" id="IPR057599">
    <property type="entry name" value="TORTIFOLIA1/TORL1-2_C"/>
</dbReference>
<dbReference type="InterPro" id="IPR016024">
    <property type="entry name" value="ARM-type_fold"/>
</dbReference>
<dbReference type="GO" id="GO:0008017">
    <property type="term" value="F:microtubule binding"/>
    <property type="evidence" value="ECO:0007669"/>
    <property type="project" value="InterPro"/>
</dbReference>
<proteinExistence type="predicted"/>
<evidence type="ECO:0000256" key="1">
    <source>
        <dbReference type="SAM" id="MobiDB-lite"/>
    </source>
</evidence>
<name>A0A843UVC5_COLES</name>
<dbReference type="PANTHER" id="PTHR31355">
    <property type="entry name" value="MICROTUBULE-ASSOCIATED PROTEIN TORTIFOLIA1"/>
    <property type="match status" value="1"/>
</dbReference>
<dbReference type="Pfam" id="PF24713">
    <property type="entry name" value="TOR1L1_C"/>
    <property type="match status" value="1"/>
</dbReference>
<organism evidence="3 4">
    <name type="scientific">Colocasia esculenta</name>
    <name type="common">Wild taro</name>
    <name type="synonym">Arum esculentum</name>
    <dbReference type="NCBI Taxonomy" id="4460"/>
    <lineage>
        <taxon>Eukaryota</taxon>
        <taxon>Viridiplantae</taxon>
        <taxon>Streptophyta</taxon>
        <taxon>Embryophyta</taxon>
        <taxon>Tracheophyta</taxon>
        <taxon>Spermatophyta</taxon>
        <taxon>Magnoliopsida</taxon>
        <taxon>Liliopsida</taxon>
        <taxon>Araceae</taxon>
        <taxon>Aroideae</taxon>
        <taxon>Colocasieae</taxon>
        <taxon>Colocasia</taxon>
    </lineage>
</organism>
<dbReference type="SMART" id="SM01349">
    <property type="entry name" value="TOG"/>
    <property type="match status" value="1"/>
</dbReference>
<dbReference type="InterPro" id="IPR057600">
    <property type="entry name" value="TORTIFOLIA1/SINE1-2_N"/>
</dbReference>
<dbReference type="Proteomes" id="UP000652761">
    <property type="component" value="Unassembled WGS sequence"/>
</dbReference>
<evidence type="ECO:0000313" key="3">
    <source>
        <dbReference type="EMBL" id="MQL85604.1"/>
    </source>
</evidence>
<dbReference type="InterPro" id="IPR033337">
    <property type="entry name" value="TORTIFOLIA1/SINE1-2"/>
</dbReference>
<dbReference type="EMBL" id="NMUH01000838">
    <property type="protein sequence ID" value="MQL85604.1"/>
    <property type="molecule type" value="Genomic_DNA"/>
</dbReference>
<dbReference type="PANTHER" id="PTHR31355:SF22">
    <property type="entry name" value="TORTIFOLIA1-LIKE PROTEIN 2"/>
    <property type="match status" value="1"/>
</dbReference>
<feature type="compositionally biased region" description="Polar residues" evidence="1">
    <location>
        <begin position="1"/>
        <end position="11"/>
    </location>
</feature>
<feature type="region of interest" description="Disordered" evidence="1">
    <location>
        <begin position="1"/>
        <end position="27"/>
    </location>
</feature>
<feature type="domain" description="TOG" evidence="2">
    <location>
        <begin position="68"/>
        <end position="308"/>
    </location>
</feature>
<gene>
    <name evidence="3" type="ORF">Taro_018124</name>
</gene>
<sequence length="868" mass="95010">MSTSSLGSNTMRPLHHAQSKGVKSGGGRLANSQQVAFELKQRVFLSLNKLGDRDTYQIGVEELEKVIDGLGPEGVAPFLSCITETVAEQKTAIRKECVKMMGTLARFHGPLLAPHLGKVTGSIVKRLKDQDSVVRDACVETVGLLASSLGSCGMGEGGGVFVVLAKPLFEALGEQNRYVQMGAAMCLARVIDEASEVPISILPQMLNRIIKLLKNPHFMAKPALIDLVRSIIQAGGASTVQTLSLAMNSIQEALKSNDWTTRKAAAVSLLGIAANAGSMLGDLGPFKTSSIRSLECCRFDKVKPVRDAAVQALHCWKSLTESDCPEFSEAGSSTKENFSGVDYPDTITASDGGWKDASFRKVTLSALSGNSTSSTKRSPLSVRKTCQNYGQNLPHSRTSDWHIEVSVPKNRSIPPAGTLHEESEGSCITKSYERRNVNAITRQENKYDYDLLDEKLECSATSDRVSVSFETKHVTVPHDCLQDGDSVNTGRPNHRFATDIDHGNGICSPRIKERRSMDSTITERSPRDLCGCCLQSVNELSLIRKQLVDIESRQSSLMDLLQAFTGNSMESLLVLQSKVHNLENTVEKIAQNFALNGNCIDLASTKLLRKDHSVTSSPRFSTCSPRPSVDMKYRKSSMLSTKNREIWGETVPSKSRSTSVKEGADPWLAKGNQKAFGRCPQSSDSSQSRKIRNSFSSCATRGQQNSSETKSAIWKRIKDFIYAGDVESAFVEATSFGDDHVLIELMDRTGAVLEQLSQDTASKVLSALSVYILDQRYVDFIIPWLQQVVDLSTGKDAGCFHLSRKSRREFLLALQEASAMNFPDPLDRESIEHLAASLRHVWCEVPGRDVPSASALQGKRNLAMKANE</sequence>
<dbReference type="AlphaFoldDB" id="A0A843UVC5"/>
<accession>A0A843UVC5</accession>
<feature type="region of interest" description="Disordered" evidence="1">
    <location>
        <begin position="671"/>
        <end position="703"/>
    </location>
</feature>
<dbReference type="OrthoDB" id="298726at2759"/>
<keyword evidence="4" id="KW-1185">Reference proteome</keyword>
<dbReference type="Gene3D" id="1.25.10.10">
    <property type="entry name" value="Leucine-rich Repeat Variant"/>
    <property type="match status" value="1"/>
</dbReference>